<dbReference type="RefSeq" id="WP_144426053.1">
    <property type="nucleotide sequence ID" value="NZ_CP008874.1"/>
</dbReference>
<reference evidence="2 3" key="3">
    <citation type="journal article" date="2016" name="Stand. Genomic Sci.">
        <title>Complete genome sequence of 'Halanaeroarchaeum sulfurireducens' M27-SA2, a sulfur-reducing and acetate-oxidizing haloarchaeon from the deep-sea hypersaline anoxic lake Medee.</title>
        <authorList>
            <person name="Messina E."/>
            <person name="Sorokin D.Y."/>
            <person name="Kublanov I.V."/>
            <person name="Toshchakov S."/>
            <person name="Lopatina A."/>
            <person name="Arcadi E."/>
            <person name="Smedile F."/>
            <person name="La Spada G."/>
            <person name="La Cono V."/>
            <person name="Yakimov M.M."/>
        </authorList>
    </citation>
    <scope>NUCLEOTIDE SEQUENCE [LARGE SCALE GENOMIC DNA]</scope>
    <source>
        <strain evidence="2 3">M27-SA2</strain>
    </source>
</reference>
<protein>
    <recommendedName>
        <fullName evidence="5">Small CPxCG-related zinc finger protein</fullName>
    </recommendedName>
</protein>
<dbReference type="STRING" id="1604004.HLASA_0307"/>
<dbReference type="Pfam" id="PF24441">
    <property type="entry name" value="DUF7560"/>
    <property type="match status" value="1"/>
</dbReference>
<dbReference type="Proteomes" id="UP000060390">
    <property type="component" value="Chromosome"/>
</dbReference>
<organism evidence="1 4">
    <name type="scientific">Halanaeroarchaeum sulfurireducens</name>
    <dbReference type="NCBI Taxonomy" id="1604004"/>
    <lineage>
        <taxon>Archaea</taxon>
        <taxon>Methanobacteriati</taxon>
        <taxon>Methanobacteriota</taxon>
        <taxon>Stenosarchaea group</taxon>
        <taxon>Halobacteria</taxon>
        <taxon>Halobacteriales</taxon>
        <taxon>Halobacteriaceae</taxon>
        <taxon>Halanaeroarchaeum</taxon>
    </lineage>
</organism>
<dbReference type="OrthoDB" id="284396at2157"/>
<reference evidence="3" key="2">
    <citation type="submission" date="2015-05" db="EMBL/GenBank/DDBJ databases">
        <title>Complete genome sequence of Halanaeroarchaeum sulfurireducens type strain M27-SA2, a sulfate-reducer haloarchaeon from marine anoxic lake Medee.</title>
        <authorList>
            <person name="Messina E."/>
            <person name="Kublanov I.V."/>
            <person name="Toshchakov S."/>
            <person name="Arcadi E."/>
            <person name="La Spada G."/>
            <person name="La Cono V."/>
            <person name="Yakimov M.M."/>
        </authorList>
    </citation>
    <scope>NUCLEOTIDE SEQUENCE [LARGE SCALE GENOMIC DNA]</scope>
    <source>
        <strain evidence="3">M27-SA2</strain>
    </source>
</reference>
<dbReference type="InterPro" id="IPR055982">
    <property type="entry name" value="DUF7560"/>
</dbReference>
<evidence type="ECO:0000313" key="2">
    <source>
        <dbReference type="EMBL" id="ALG81217.1"/>
    </source>
</evidence>
<reference evidence="1 4" key="1">
    <citation type="journal article" date="2015" name="ISME J.">
        <title>Elemental sulfur and acetate can support life of a novel strictly anaerobic haloarchaeon.</title>
        <authorList>
            <person name="Sorokin D.Y."/>
            <person name="Kublanov I.V."/>
            <person name="Gavrilov S.N."/>
            <person name="Rojo D."/>
            <person name="Roman P."/>
            <person name="Golyshin P.N."/>
            <person name="Slepak V.Z."/>
            <person name="Smedile F."/>
            <person name="Ferrer M."/>
            <person name="Messina E."/>
            <person name="La Cono V."/>
            <person name="Yakimov M.M."/>
        </authorList>
    </citation>
    <scope>NUCLEOTIDE SEQUENCE [LARGE SCALE GENOMIC DNA]</scope>
    <source>
        <strain evidence="1 4">HSR2</strain>
    </source>
</reference>
<evidence type="ECO:0000313" key="1">
    <source>
        <dbReference type="EMBL" id="AKH96815.1"/>
    </source>
</evidence>
<accession>A0A0F7P9D7</accession>
<keyword evidence="4" id="KW-1185">Reference proteome</keyword>
<proteinExistence type="predicted"/>
<evidence type="ECO:0008006" key="5">
    <source>
        <dbReference type="Google" id="ProtNLM"/>
    </source>
</evidence>
<evidence type="ECO:0000313" key="4">
    <source>
        <dbReference type="Proteomes" id="UP000069906"/>
    </source>
</evidence>
<sequence length="55" mass="6233">MTDHYRFDCPNCELEVVVDTGVRYDFLEHGCPICGALPDPTDFEEVESAEDELPI</sequence>
<dbReference type="GeneID" id="41532895"/>
<name>A0A0F7P9D7_9EURY</name>
<dbReference type="EMBL" id="CP008874">
    <property type="protein sequence ID" value="AKH96815.1"/>
    <property type="molecule type" value="Genomic_DNA"/>
</dbReference>
<dbReference type="KEGG" id="hsu:HLASF_0308"/>
<evidence type="ECO:0000313" key="3">
    <source>
        <dbReference type="Proteomes" id="UP000060390"/>
    </source>
</evidence>
<dbReference type="HOGENOM" id="CLU_206272_0_0_2"/>
<gene>
    <name evidence="2" type="ORF">HLASA_0307</name>
    <name evidence="1" type="ORF">HLASF_0308</name>
</gene>
<dbReference type="AlphaFoldDB" id="A0A0F7P9D7"/>
<dbReference type="KEGG" id="hsf:HLASA_0307"/>
<dbReference type="EMBL" id="CP011564">
    <property type="protein sequence ID" value="ALG81217.1"/>
    <property type="molecule type" value="Genomic_DNA"/>
</dbReference>
<dbReference type="Proteomes" id="UP000069906">
    <property type="component" value="Chromosome"/>
</dbReference>